<feature type="compositionally biased region" description="Basic and acidic residues" evidence="1">
    <location>
        <begin position="42"/>
        <end position="54"/>
    </location>
</feature>
<evidence type="ECO:0000313" key="2">
    <source>
        <dbReference type="EMBL" id="KAG5626326.1"/>
    </source>
</evidence>
<name>A0A9J6ANZ7_SOLCO</name>
<accession>A0A9J6ANZ7</accession>
<dbReference type="OrthoDB" id="1748016at2759"/>
<dbReference type="Proteomes" id="UP000824120">
    <property type="component" value="Chromosome 2"/>
</dbReference>
<proteinExistence type="predicted"/>
<protein>
    <submittedName>
        <fullName evidence="2">Uncharacterized protein</fullName>
    </submittedName>
</protein>
<dbReference type="EMBL" id="JACXVP010000002">
    <property type="protein sequence ID" value="KAG5626326.1"/>
    <property type="molecule type" value="Genomic_DNA"/>
</dbReference>
<evidence type="ECO:0000256" key="1">
    <source>
        <dbReference type="SAM" id="MobiDB-lite"/>
    </source>
</evidence>
<keyword evidence="3" id="KW-1185">Reference proteome</keyword>
<dbReference type="AlphaFoldDB" id="A0A9J6ANZ7"/>
<gene>
    <name evidence="2" type="ORF">H5410_011544</name>
</gene>
<sequence length="311" mass="32161">MKSYTILCCFCRKKKKTHSVTRNVTGGSPAIPPPPKPLQANRDVEKGEIKPKDNSAIRDGGMVILGAAAAATVVTAAVIDTAYNGGGSSGGCGSGVNGDGDGGGCGGEGGGCGGGGCGGGGCGAVVLVWYFGGRKENISQNNVSVPAPPDVEKAVVTDSSARRDWGIRGWGGGGMSSWGGGGGGTIGVGARGEFAGKRRQMIGKGGFARVFLRTSDVSPSILAVKYVGVLQTQSFRKEIQKTILSCDSGTENDKTLEKDDKLLQTAMLKKRYANMIISRDLIMYINVVLSWCRKKALVLGSKLVPCDQIYS</sequence>
<evidence type="ECO:0000313" key="3">
    <source>
        <dbReference type="Proteomes" id="UP000824120"/>
    </source>
</evidence>
<organism evidence="2 3">
    <name type="scientific">Solanum commersonii</name>
    <name type="common">Commerson's wild potato</name>
    <name type="synonym">Commerson's nightshade</name>
    <dbReference type="NCBI Taxonomy" id="4109"/>
    <lineage>
        <taxon>Eukaryota</taxon>
        <taxon>Viridiplantae</taxon>
        <taxon>Streptophyta</taxon>
        <taxon>Embryophyta</taxon>
        <taxon>Tracheophyta</taxon>
        <taxon>Spermatophyta</taxon>
        <taxon>Magnoliopsida</taxon>
        <taxon>eudicotyledons</taxon>
        <taxon>Gunneridae</taxon>
        <taxon>Pentapetalae</taxon>
        <taxon>asterids</taxon>
        <taxon>lamiids</taxon>
        <taxon>Solanales</taxon>
        <taxon>Solanaceae</taxon>
        <taxon>Solanoideae</taxon>
        <taxon>Solaneae</taxon>
        <taxon>Solanum</taxon>
    </lineage>
</organism>
<reference evidence="2 3" key="1">
    <citation type="submission" date="2020-09" db="EMBL/GenBank/DDBJ databases">
        <title>De no assembly of potato wild relative species, Solanum commersonii.</title>
        <authorList>
            <person name="Cho K."/>
        </authorList>
    </citation>
    <scope>NUCLEOTIDE SEQUENCE [LARGE SCALE GENOMIC DNA]</scope>
    <source>
        <strain evidence="2">LZ3.2</strain>
        <tissue evidence="2">Leaf</tissue>
    </source>
</reference>
<feature type="region of interest" description="Disordered" evidence="1">
    <location>
        <begin position="21"/>
        <end position="54"/>
    </location>
</feature>
<comment type="caution">
    <text evidence="2">The sequence shown here is derived from an EMBL/GenBank/DDBJ whole genome shotgun (WGS) entry which is preliminary data.</text>
</comment>